<dbReference type="OrthoDB" id="763612at2"/>
<dbReference type="AlphaFoldDB" id="A0A127V8E8"/>
<evidence type="ECO:0000313" key="2">
    <source>
        <dbReference type="EMBL" id="AMP97258.1"/>
    </source>
</evidence>
<keyword evidence="1" id="KW-0812">Transmembrane</keyword>
<feature type="transmembrane region" description="Helical" evidence="1">
    <location>
        <begin position="82"/>
        <end position="103"/>
    </location>
</feature>
<organism evidence="2 3">
    <name type="scientific">Pedobacter cryoconitis</name>
    <dbReference type="NCBI Taxonomy" id="188932"/>
    <lineage>
        <taxon>Bacteria</taxon>
        <taxon>Pseudomonadati</taxon>
        <taxon>Bacteroidota</taxon>
        <taxon>Sphingobacteriia</taxon>
        <taxon>Sphingobacteriales</taxon>
        <taxon>Sphingobacteriaceae</taxon>
        <taxon>Pedobacter</taxon>
    </lineage>
</organism>
<sequence>MVNNSSIQLLKRLIFWASIIVIVCWVIIALFGKVIPLEIKIGKSGNFHQLFVFYGLQTAVIFTLAGTLKVTDSKKLLLGKIALTLVIAFVAAFLAFITVFSGMCSWNTDRTLFEQKDNPGTQIVLRRKGCGSDQKTYPIYKTCKVVYITSSLFWINDIDTNRIDKSLWKRVLIPVSKKNTPANVLR</sequence>
<feature type="transmembrane region" description="Helical" evidence="1">
    <location>
        <begin position="12"/>
        <end position="31"/>
    </location>
</feature>
<dbReference type="Proteomes" id="UP000071561">
    <property type="component" value="Chromosome"/>
</dbReference>
<keyword evidence="1" id="KW-1133">Transmembrane helix</keyword>
<reference evidence="2 3" key="1">
    <citation type="submission" date="2016-03" db="EMBL/GenBank/DDBJ databases">
        <title>Complete genome sequence of Pedobacter cryoconitis PAMC 27485.</title>
        <authorList>
            <person name="Lee J."/>
            <person name="Kim O.-S."/>
        </authorList>
    </citation>
    <scope>NUCLEOTIDE SEQUENCE [LARGE SCALE GENOMIC DNA]</scope>
    <source>
        <strain evidence="2 3">PAMC 27485</strain>
    </source>
</reference>
<gene>
    <name evidence="2" type="ORF">AY601_0292</name>
</gene>
<keyword evidence="3" id="KW-1185">Reference proteome</keyword>
<dbReference type="RefSeq" id="WP_068395484.1">
    <property type="nucleotide sequence ID" value="NZ_CP014504.1"/>
</dbReference>
<evidence type="ECO:0000313" key="3">
    <source>
        <dbReference type="Proteomes" id="UP000071561"/>
    </source>
</evidence>
<dbReference type="PATRIC" id="fig|188932.3.peg.297"/>
<protein>
    <submittedName>
        <fullName evidence="2">Uncharacterized protein</fullName>
    </submittedName>
</protein>
<feature type="transmembrane region" description="Helical" evidence="1">
    <location>
        <begin position="51"/>
        <end position="70"/>
    </location>
</feature>
<keyword evidence="1" id="KW-0472">Membrane</keyword>
<dbReference type="EMBL" id="CP014504">
    <property type="protein sequence ID" value="AMP97258.1"/>
    <property type="molecule type" value="Genomic_DNA"/>
</dbReference>
<name>A0A127V8E8_9SPHI</name>
<dbReference type="KEGG" id="pcm:AY601_0292"/>
<accession>A0A127V8E8</accession>
<evidence type="ECO:0000256" key="1">
    <source>
        <dbReference type="SAM" id="Phobius"/>
    </source>
</evidence>
<proteinExistence type="predicted"/>